<name>A0A545TBL1_9GAMM</name>
<dbReference type="InterPro" id="IPR035986">
    <property type="entry name" value="PKD_dom_sf"/>
</dbReference>
<dbReference type="PROSITE" id="PS50093">
    <property type="entry name" value="PKD"/>
    <property type="match status" value="1"/>
</dbReference>
<dbReference type="Proteomes" id="UP000317839">
    <property type="component" value="Unassembled WGS sequence"/>
</dbReference>
<dbReference type="EMBL" id="VIKR01000002">
    <property type="protein sequence ID" value="TQV74589.1"/>
    <property type="molecule type" value="Genomic_DNA"/>
</dbReference>
<dbReference type="PROSITE" id="PS51257">
    <property type="entry name" value="PROKAR_LIPOPROTEIN"/>
    <property type="match status" value="1"/>
</dbReference>
<organism evidence="2 3">
    <name type="scientific">Aliikangiella marina</name>
    <dbReference type="NCBI Taxonomy" id="1712262"/>
    <lineage>
        <taxon>Bacteria</taxon>
        <taxon>Pseudomonadati</taxon>
        <taxon>Pseudomonadota</taxon>
        <taxon>Gammaproteobacteria</taxon>
        <taxon>Oceanospirillales</taxon>
        <taxon>Pleioneaceae</taxon>
        <taxon>Aliikangiella</taxon>
    </lineage>
</organism>
<evidence type="ECO:0000313" key="3">
    <source>
        <dbReference type="Proteomes" id="UP000317839"/>
    </source>
</evidence>
<evidence type="ECO:0000313" key="2">
    <source>
        <dbReference type="EMBL" id="TQV74589.1"/>
    </source>
</evidence>
<dbReference type="InterPro" id="IPR013783">
    <property type="entry name" value="Ig-like_fold"/>
</dbReference>
<comment type="caution">
    <text evidence="2">The sequence shown here is derived from an EMBL/GenBank/DDBJ whole genome shotgun (WGS) entry which is preliminary data.</text>
</comment>
<feature type="domain" description="PKD" evidence="1">
    <location>
        <begin position="63"/>
        <end position="143"/>
    </location>
</feature>
<dbReference type="SUPFAM" id="SSF49299">
    <property type="entry name" value="PKD domain"/>
    <property type="match status" value="1"/>
</dbReference>
<dbReference type="SUPFAM" id="SSF51126">
    <property type="entry name" value="Pectin lyase-like"/>
    <property type="match status" value="1"/>
</dbReference>
<dbReference type="InterPro" id="IPR011050">
    <property type="entry name" value="Pectin_lyase_fold/virulence"/>
</dbReference>
<dbReference type="AlphaFoldDB" id="A0A545TBL1"/>
<accession>A0A545TBL1</accession>
<protein>
    <recommendedName>
        <fullName evidence="1">PKD domain-containing protein</fullName>
    </recommendedName>
</protein>
<keyword evidence="3" id="KW-1185">Reference proteome</keyword>
<dbReference type="OrthoDB" id="9801455at2"/>
<gene>
    <name evidence="2" type="ORF">FLL45_06395</name>
</gene>
<dbReference type="Gene3D" id="2.60.40.10">
    <property type="entry name" value="Immunoglobulins"/>
    <property type="match status" value="1"/>
</dbReference>
<reference evidence="2 3" key="1">
    <citation type="submission" date="2019-06" db="EMBL/GenBank/DDBJ databases">
        <title>Draft genome of Aliikangiella marina GYP-15.</title>
        <authorList>
            <person name="Wang G."/>
        </authorList>
    </citation>
    <scope>NUCLEOTIDE SEQUENCE [LARGE SCALE GENOMIC DNA]</scope>
    <source>
        <strain evidence="2 3">GYP-15</strain>
    </source>
</reference>
<dbReference type="InterPro" id="IPR000601">
    <property type="entry name" value="PKD_dom"/>
</dbReference>
<dbReference type="RefSeq" id="WP_142941204.1">
    <property type="nucleotide sequence ID" value="NZ_VIKR01000002.1"/>
</dbReference>
<proteinExistence type="predicted"/>
<sequence>MMKIKLKIVLILLLGVGLIACGSVIVHHEIKEMRISEDLNAALKVSRRECIAPCGVMFDASKFELEGYASPFYELEYHWNFGDDGAKFVNRPGVDANKSLSPIASHVFDSAGMYRVELQISDRGDTIVTERISIRVREANNAYRSLTYCVSVNEDFEDCPGKNHLNSFAEAKEVLQTLRNFQDRRPARVLFRAGEEFTTTLDRVSISGLSANLLISSYGKGEKPIIKVNRKATAAQLFYLSDFNGVTVSNLHFKGNYNPVTGHGNHPDGFFFWTNSKNSLLYRNKFSGLGLNIYPHGHGESKYQMIVDNEIFDWQDYAVLGNFGYLSAVVGNRIRQNPNARSGKEGKCQNCVPNFPDHGGIRTALPDHLLIQHNDFFNNAGWSTGGLAHQPNVRIGTNGNIVESVIADNLFEGGFAALEMIPANNGPNLAAKKGELIVERNKFTATNNTMTFINTSLAGLVIRNNIFHKPDNGAPPIGTRTFKSVIWFNAANTTDENLTHDNFIYNNTFLSEAKQSAPNVAFLEVANKFSRFTLRNNVISMPYVNDANRSGLVSVNYLNDNLQIDSSNNILHAPQLGQFYSLNDKLLNLTELQASGKETNSQDIQDGFEIDLNGDILVGVQLIKSKGALVNGLNNDRNGKSREDLVDLGAYQLD</sequence>
<evidence type="ECO:0000259" key="1">
    <source>
        <dbReference type="PROSITE" id="PS50093"/>
    </source>
</evidence>
<dbReference type="CDD" id="cd00146">
    <property type="entry name" value="PKD"/>
    <property type="match status" value="1"/>
</dbReference>